<evidence type="ECO:0000313" key="3">
    <source>
        <dbReference type="Proteomes" id="UP000202786"/>
    </source>
</evidence>
<protein>
    <submittedName>
        <fullName evidence="2">Uncharacterized protein</fullName>
    </submittedName>
</protein>
<reference evidence="2 3" key="1">
    <citation type="submission" date="2012-12" db="EMBL/GenBank/DDBJ databases">
        <authorList>
            <person name="Sencilo A."/>
            <person name="Jacobs-Sera D."/>
            <person name="Russell D.A."/>
            <person name="Ko C."/>
            <person name="Atanasova N."/>
            <person name="Osterlund E."/>
            <person name="Oksanen H.M."/>
            <person name="Bamford D.H."/>
            <person name="Hatfull G.F."/>
            <person name="Roine E."/>
            <person name="Hendrix R.W."/>
        </authorList>
    </citation>
    <scope>NUCLEOTIDE SEQUENCE [LARGE SCALE GENOMIC DNA]</scope>
</reference>
<evidence type="ECO:0000256" key="1">
    <source>
        <dbReference type="SAM" id="Coils"/>
    </source>
</evidence>
<dbReference type="Proteomes" id="UP000202786">
    <property type="component" value="Segment"/>
</dbReference>
<keyword evidence="3" id="KW-1185">Reference proteome</keyword>
<gene>
    <name evidence="2" type="primary">272</name>
    <name evidence="2" type="ORF">HGTV1_272</name>
</gene>
<keyword evidence="1" id="KW-0175">Coiled coil</keyword>
<name>R4T756_9CAUD</name>
<sequence length="124" mass="14308">MSQALQSRQERAEEITFEDIRVIDNGDGATVFEVDAVNEEGYLRENLTLIPGIRYEATKDVRYRHDEGVIGKYTRALIRENSTAREELLAFIEEERDELQEKITELSEKDTRLMVAAVEARDSQ</sequence>
<dbReference type="RefSeq" id="YP_008059447.1">
    <property type="nucleotide sequence ID" value="NC_021328.1"/>
</dbReference>
<dbReference type="GeneID" id="16194003"/>
<dbReference type="EMBL" id="KC292026">
    <property type="protein sequence ID" value="AGM11569.1"/>
    <property type="molecule type" value="Genomic_DNA"/>
</dbReference>
<feature type="coiled-coil region" evidence="1">
    <location>
        <begin position="82"/>
        <end position="112"/>
    </location>
</feature>
<organism evidence="2 3">
    <name type="scientific">Halogranum tailed virus 1</name>
    <dbReference type="NCBI Taxonomy" id="1273749"/>
    <lineage>
        <taxon>Viruses</taxon>
        <taxon>Duplodnaviria</taxon>
        <taxon>Heunggongvirae</taxon>
        <taxon>Uroviricota</taxon>
        <taxon>Caudoviricetes</taxon>
        <taxon>Thumleimavirales</taxon>
        <taxon>Halomagnusviridae</taxon>
        <taxon>Hagravirus</taxon>
        <taxon>Hagravirus capitaneum</taxon>
        <taxon>Hagravirus HGTV1</taxon>
    </lineage>
</organism>
<evidence type="ECO:0000313" key="2">
    <source>
        <dbReference type="EMBL" id="AGM11569.1"/>
    </source>
</evidence>
<proteinExistence type="predicted"/>
<dbReference type="KEGG" id="vg:16194003"/>
<accession>R4T756</accession>